<proteinExistence type="predicted"/>
<sequence length="202" mass="23111">MTSVRPWKNLNSLIRGGKRENAPANEQLVTSKADHLVPLYKFYIMQSSEEAKLYASVVEGYLDIEQTTAMQLNEAFGSLTPGGSVMIFFYIESTDYMCGVLELLCQGFMITGEVNEEDRDLYFRFQINWLVVKDVPINILEEVGAPAINEMTFIRRPLKEISTEHGLRLYFSYVNYSRGSSLLDRMTIEDIEDEDTIESESD</sequence>
<protein>
    <submittedName>
        <fullName evidence="3">YTH domain-containing protein</fullName>
    </submittedName>
</protein>
<feature type="domain" description="YTH" evidence="1">
    <location>
        <begin position="40"/>
        <end position="173"/>
    </location>
</feature>
<evidence type="ECO:0000313" key="3">
    <source>
        <dbReference type="WBParaSite" id="TMUE_1000004097.1"/>
    </source>
</evidence>
<dbReference type="AlphaFoldDB" id="A0A5S6QAV4"/>
<accession>A0A5S6QAV4</accession>
<dbReference type="Pfam" id="PF04146">
    <property type="entry name" value="YTH"/>
    <property type="match status" value="1"/>
</dbReference>
<dbReference type="WBParaSite" id="TMUE_1000004097.1">
    <property type="protein sequence ID" value="TMUE_1000004097.1"/>
    <property type="gene ID" value="WBGene00290948"/>
</dbReference>
<reference evidence="3" key="1">
    <citation type="submission" date="2019-12" db="UniProtKB">
        <authorList>
            <consortium name="WormBaseParasite"/>
        </authorList>
    </citation>
    <scope>IDENTIFICATION</scope>
</reference>
<name>A0A5S6QAV4_TRIMR</name>
<dbReference type="Gene3D" id="3.10.590.10">
    <property type="entry name" value="ph1033 like domains"/>
    <property type="match status" value="1"/>
</dbReference>
<dbReference type="PROSITE" id="PS50882">
    <property type="entry name" value="YTH"/>
    <property type="match status" value="1"/>
</dbReference>
<dbReference type="InterPro" id="IPR007275">
    <property type="entry name" value="YTH_domain"/>
</dbReference>
<organism evidence="2 3">
    <name type="scientific">Trichuris muris</name>
    <name type="common">Mouse whipworm</name>
    <dbReference type="NCBI Taxonomy" id="70415"/>
    <lineage>
        <taxon>Eukaryota</taxon>
        <taxon>Metazoa</taxon>
        <taxon>Ecdysozoa</taxon>
        <taxon>Nematoda</taxon>
        <taxon>Enoplea</taxon>
        <taxon>Dorylaimia</taxon>
        <taxon>Trichinellida</taxon>
        <taxon>Trichuridae</taxon>
        <taxon>Trichuris</taxon>
    </lineage>
</organism>
<evidence type="ECO:0000259" key="1">
    <source>
        <dbReference type="PROSITE" id="PS50882"/>
    </source>
</evidence>
<dbReference type="STRING" id="70415.A0A5S6QAV4"/>
<keyword evidence="2" id="KW-1185">Reference proteome</keyword>
<evidence type="ECO:0000313" key="2">
    <source>
        <dbReference type="Proteomes" id="UP000046395"/>
    </source>
</evidence>
<dbReference type="Proteomes" id="UP000046395">
    <property type="component" value="Unassembled WGS sequence"/>
</dbReference>
<dbReference type="GO" id="GO:0003723">
    <property type="term" value="F:RNA binding"/>
    <property type="evidence" value="ECO:0007669"/>
    <property type="project" value="InterPro"/>
</dbReference>